<organism evidence="5 6">
    <name type="scientific">Colocasia esculenta</name>
    <name type="common">Wild taro</name>
    <name type="synonym">Arum esculentum</name>
    <dbReference type="NCBI Taxonomy" id="4460"/>
    <lineage>
        <taxon>Eukaryota</taxon>
        <taxon>Viridiplantae</taxon>
        <taxon>Streptophyta</taxon>
        <taxon>Embryophyta</taxon>
        <taxon>Tracheophyta</taxon>
        <taxon>Spermatophyta</taxon>
        <taxon>Magnoliopsida</taxon>
        <taxon>Liliopsida</taxon>
        <taxon>Araceae</taxon>
        <taxon>Aroideae</taxon>
        <taxon>Colocasieae</taxon>
        <taxon>Colocasia</taxon>
    </lineage>
</organism>
<evidence type="ECO:0000256" key="2">
    <source>
        <dbReference type="ARBA" id="ARBA00022737"/>
    </source>
</evidence>
<feature type="repeat" description="PPR" evidence="3">
    <location>
        <begin position="458"/>
        <end position="492"/>
    </location>
</feature>
<dbReference type="PANTHER" id="PTHR47926">
    <property type="entry name" value="PENTATRICOPEPTIDE REPEAT-CONTAINING PROTEIN"/>
    <property type="match status" value="1"/>
</dbReference>
<dbReference type="InterPro" id="IPR046849">
    <property type="entry name" value="E2_motif"/>
</dbReference>
<dbReference type="FunFam" id="1.25.40.10:FF:000196">
    <property type="entry name" value="Pentatricopeptide repeat-containing protein At4g14850"/>
    <property type="match status" value="1"/>
</dbReference>
<evidence type="ECO:0000313" key="6">
    <source>
        <dbReference type="Proteomes" id="UP000652761"/>
    </source>
</evidence>
<comment type="similarity">
    <text evidence="1">Belongs to the PPR family. PCMP-H subfamily.</text>
</comment>
<feature type="repeat" description="PPR" evidence="3">
    <location>
        <begin position="361"/>
        <end position="395"/>
    </location>
</feature>
<sequence>MIARPLSCLRDAAGYRVLKTTFRFLLTASAPATGLGQSRFIPARHLFDAVPRRALPSSPEGNGLFFAYSRDGLQREVLFLLAEMIRRGGPVDESAFSCALKACGSERDDVAGKQLHCCCVKRGHGVHVSVATSLVDMYMKCGSVEDGRRAFDWMPVRNVVSWTSLFTGYSQNGQQDIVLDLFYQMRAEGINPNAHIFTSLLTASAAEQALDRGLRVHGQLIKFGFQHATPVCNSVISMYSKCGFTGHAKTVFDKMAERDAVSWNAMVAGLVQNGFDLEALALFHQMRVGGTKLTQLSFGTVMKACANLGELGFACQLHCCTVKRGFESDGNVRAALMVVYSNHGQIDDCFKVFSMADGARNVVSWTAMIGSYLANGRADQAAGLFRQMRGEGVRPNDFTYSTVLTASPVVSPSQIHAQAIKTNHEHVPSVGTALLNAYTKLGNTNDALVVFRGIENKDIVAWSAMLSCYAQSGDPEAAVRLFRKMVSQRVNPNEFTLSSAVDACAGATSTAEQGKQFHGFAIKLGFEVTLCVSSALVTMYAKKGSIESAHAVFSRQSQRDMVSWNSMLCGYAQHGYGKEALEMFAEMGARGLALDGVTFIGVITACTHAGLVEQGRKHFHSMVDTHQISPTMEHYACMVDLYSRAGNFDEAVKLIDEMPFPAAATVWRTILGACRVHRNMELGKLAGEKLLALEPEHSAAYVLLSNLYAVTGKWDERSRVRKLMTERRVKKEAGYSWIEVKNKVHSFLASDRSHPLSEHIYAELDRLFSRFKDMGYHPDTNFVLHDVEEEHKEVMLRQHSEKLALAFGLIATPRGTPLQIVKNLRVCGDCHTVFKLASSVEGRDIVVRDSNRFHHFKSGSCSCGDYW</sequence>
<feature type="domain" description="DYW" evidence="4">
    <location>
        <begin position="775"/>
        <end position="867"/>
    </location>
</feature>
<dbReference type="FunFam" id="1.25.40.10:FF:000201">
    <property type="entry name" value="Pentatricopeptide repeat-containing protein mitochondrial"/>
    <property type="match status" value="1"/>
</dbReference>
<dbReference type="Pfam" id="PF20431">
    <property type="entry name" value="E_motif"/>
    <property type="match status" value="1"/>
</dbReference>
<comment type="caution">
    <text evidence="5">The sequence shown here is derived from an EMBL/GenBank/DDBJ whole genome shotgun (WGS) entry which is preliminary data.</text>
</comment>
<dbReference type="GO" id="GO:0003723">
    <property type="term" value="F:RNA binding"/>
    <property type="evidence" value="ECO:0007669"/>
    <property type="project" value="InterPro"/>
</dbReference>
<dbReference type="InterPro" id="IPR011990">
    <property type="entry name" value="TPR-like_helical_dom_sf"/>
</dbReference>
<evidence type="ECO:0000256" key="3">
    <source>
        <dbReference type="PROSITE-ProRule" id="PRU00708"/>
    </source>
</evidence>
<dbReference type="GO" id="GO:0008270">
    <property type="term" value="F:zinc ion binding"/>
    <property type="evidence" value="ECO:0007669"/>
    <property type="project" value="InterPro"/>
</dbReference>
<dbReference type="InterPro" id="IPR002885">
    <property type="entry name" value="PPR_rpt"/>
</dbReference>
<dbReference type="GO" id="GO:0009451">
    <property type="term" value="P:RNA modification"/>
    <property type="evidence" value="ECO:0007669"/>
    <property type="project" value="InterPro"/>
</dbReference>
<dbReference type="SUPFAM" id="SSF48452">
    <property type="entry name" value="TPR-like"/>
    <property type="match status" value="1"/>
</dbReference>
<dbReference type="FunFam" id="1.25.40.10:FF:000366">
    <property type="entry name" value="Pentatricopeptide (PPR) repeat-containing protein"/>
    <property type="match status" value="1"/>
</dbReference>
<proteinExistence type="inferred from homology"/>
<dbReference type="Pfam" id="PF14432">
    <property type="entry name" value="DYW_deaminase"/>
    <property type="match status" value="1"/>
</dbReference>
<dbReference type="SMR" id="A0A843U354"/>
<name>A0A843U354_COLES</name>
<dbReference type="NCBIfam" id="TIGR00756">
    <property type="entry name" value="PPR"/>
    <property type="match status" value="7"/>
</dbReference>
<dbReference type="PANTHER" id="PTHR47926:SF538">
    <property type="entry name" value="WHIM2 DOMAIN-CONTAINING PROTEIN"/>
    <property type="match status" value="1"/>
</dbReference>
<dbReference type="Pfam" id="PF20430">
    <property type="entry name" value="Eplus_motif"/>
    <property type="match status" value="1"/>
</dbReference>
<protein>
    <recommendedName>
        <fullName evidence="4">DYW domain-containing protein</fullName>
    </recommendedName>
</protein>
<dbReference type="Proteomes" id="UP000652761">
    <property type="component" value="Unassembled WGS sequence"/>
</dbReference>
<dbReference type="FunFam" id="1.25.40.10:FF:000031">
    <property type="entry name" value="Pentatricopeptide repeat-containing protein mitochondrial"/>
    <property type="match status" value="1"/>
</dbReference>
<keyword evidence="6" id="KW-1185">Reference proteome</keyword>
<feature type="repeat" description="PPR" evidence="3">
    <location>
        <begin position="560"/>
        <end position="594"/>
    </location>
</feature>
<feature type="repeat" description="PPR" evidence="3">
    <location>
        <begin position="259"/>
        <end position="293"/>
    </location>
</feature>
<evidence type="ECO:0000313" key="5">
    <source>
        <dbReference type="EMBL" id="MQL76094.1"/>
    </source>
</evidence>
<reference evidence="5" key="1">
    <citation type="submission" date="2017-07" db="EMBL/GenBank/DDBJ databases">
        <title>Taro Niue Genome Assembly and Annotation.</title>
        <authorList>
            <person name="Atibalentja N."/>
            <person name="Keating K."/>
            <person name="Fields C.J."/>
        </authorList>
    </citation>
    <scope>NUCLEOTIDE SEQUENCE</scope>
    <source>
        <strain evidence="5">Niue_2</strain>
        <tissue evidence="5">Leaf</tissue>
    </source>
</reference>
<evidence type="ECO:0000256" key="1">
    <source>
        <dbReference type="ARBA" id="ARBA00006643"/>
    </source>
</evidence>
<dbReference type="EMBL" id="NMUH01000280">
    <property type="protein sequence ID" value="MQL76094.1"/>
    <property type="molecule type" value="Genomic_DNA"/>
</dbReference>
<feature type="repeat" description="PPR" evidence="3">
    <location>
        <begin position="158"/>
        <end position="192"/>
    </location>
</feature>
<keyword evidence="2" id="KW-0677">Repeat</keyword>
<dbReference type="PROSITE" id="PS51375">
    <property type="entry name" value="PPR"/>
    <property type="match status" value="5"/>
</dbReference>
<dbReference type="AlphaFoldDB" id="A0A843U354"/>
<accession>A0A843U354</accession>
<dbReference type="InterPro" id="IPR046848">
    <property type="entry name" value="E_motif"/>
</dbReference>
<dbReference type="FunFam" id="1.25.40.10:FF:000382">
    <property type="entry name" value="Pentatricopeptide repeat-containing protein"/>
    <property type="match status" value="1"/>
</dbReference>
<dbReference type="InterPro" id="IPR046960">
    <property type="entry name" value="PPR_At4g14850-like_plant"/>
</dbReference>
<dbReference type="Gene3D" id="1.25.40.10">
    <property type="entry name" value="Tetratricopeptide repeat domain"/>
    <property type="match status" value="5"/>
</dbReference>
<dbReference type="Pfam" id="PF13041">
    <property type="entry name" value="PPR_2"/>
    <property type="match status" value="4"/>
</dbReference>
<dbReference type="InterPro" id="IPR032867">
    <property type="entry name" value="DYW_dom"/>
</dbReference>
<dbReference type="Pfam" id="PF01535">
    <property type="entry name" value="PPR"/>
    <property type="match status" value="3"/>
</dbReference>
<gene>
    <name evidence="5" type="ORF">Taro_008487</name>
</gene>
<evidence type="ECO:0000259" key="4">
    <source>
        <dbReference type="Pfam" id="PF14432"/>
    </source>
</evidence>
<dbReference type="OrthoDB" id="185373at2759"/>